<dbReference type="GO" id="GO:0051301">
    <property type="term" value="P:cell division"/>
    <property type="evidence" value="ECO:0007669"/>
    <property type="project" value="UniProtKB-KW"/>
</dbReference>
<dbReference type="Gene3D" id="3.30.457.60">
    <property type="match status" value="1"/>
</dbReference>
<dbReference type="GO" id="GO:0072686">
    <property type="term" value="C:mitotic spindle"/>
    <property type="evidence" value="ECO:0007669"/>
    <property type="project" value="TreeGrafter"/>
</dbReference>
<comment type="caution">
    <text evidence="10">The sequence shown here is derived from an EMBL/GenBank/DDBJ whole genome shotgun (WGS) entry which is preliminary data.</text>
</comment>
<dbReference type="Gene3D" id="6.10.250.90">
    <property type="match status" value="1"/>
</dbReference>
<reference evidence="10 11" key="1">
    <citation type="submission" date="2021-08" db="EMBL/GenBank/DDBJ databases">
        <title>Draft Genome Sequence of Phanerochaete sordida strain YK-624.</title>
        <authorList>
            <person name="Mori T."/>
            <person name="Dohra H."/>
            <person name="Suzuki T."/>
            <person name="Kawagishi H."/>
            <person name="Hirai H."/>
        </authorList>
    </citation>
    <scope>NUCLEOTIDE SEQUENCE [LARGE SCALE GENOMIC DNA]</scope>
    <source>
        <strain evidence="10 11">YK-624</strain>
    </source>
</reference>
<name>A0A9P3LGT1_9APHY</name>
<feature type="coiled-coil region" evidence="8">
    <location>
        <begin position="527"/>
        <end position="606"/>
    </location>
</feature>
<dbReference type="GO" id="GO:0007094">
    <property type="term" value="P:mitotic spindle assembly checkpoint signaling"/>
    <property type="evidence" value="ECO:0007669"/>
    <property type="project" value="InterPro"/>
</dbReference>
<dbReference type="Proteomes" id="UP000703269">
    <property type="component" value="Unassembled WGS sequence"/>
</dbReference>
<dbReference type="OrthoDB" id="331602at2759"/>
<keyword evidence="6" id="KW-0539">Nucleus</keyword>
<feature type="compositionally biased region" description="Basic and acidic residues" evidence="9">
    <location>
        <begin position="26"/>
        <end position="39"/>
    </location>
</feature>
<keyword evidence="11" id="KW-1185">Reference proteome</keyword>
<dbReference type="PANTHER" id="PTHR23168">
    <property type="entry name" value="MITOTIC SPINDLE ASSEMBLY CHECKPOINT PROTEIN MAD1 MITOTIC ARREST DEFICIENT-LIKE PROTEIN 1"/>
    <property type="match status" value="1"/>
</dbReference>
<evidence type="ECO:0000313" key="11">
    <source>
        <dbReference type="Proteomes" id="UP000703269"/>
    </source>
</evidence>
<dbReference type="GO" id="GO:0000776">
    <property type="term" value="C:kinetochore"/>
    <property type="evidence" value="ECO:0007669"/>
    <property type="project" value="TreeGrafter"/>
</dbReference>
<comment type="subcellular location">
    <subcellularLocation>
        <location evidence="1">Nucleus</location>
    </subcellularLocation>
</comment>
<feature type="coiled-coil region" evidence="8">
    <location>
        <begin position="410"/>
        <end position="502"/>
    </location>
</feature>
<feature type="compositionally biased region" description="Low complexity" evidence="9">
    <location>
        <begin position="10"/>
        <end position="24"/>
    </location>
</feature>
<dbReference type="InterPro" id="IPR008672">
    <property type="entry name" value="Mad1"/>
</dbReference>
<dbReference type="PANTHER" id="PTHR23168:SF0">
    <property type="entry name" value="MITOTIC SPINDLE ASSEMBLY CHECKPOINT PROTEIN MAD1"/>
    <property type="match status" value="1"/>
</dbReference>
<evidence type="ECO:0000256" key="6">
    <source>
        <dbReference type="ARBA" id="ARBA00023242"/>
    </source>
</evidence>
<dbReference type="SUPFAM" id="SSF75704">
    <property type="entry name" value="Mitotic arrest deficient-like 1, Mad1"/>
    <property type="match status" value="1"/>
</dbReference>
<keyword evidence="7" id="KW-0131">Cell cycle</keyword>
<evidence type="ECO:0000256" key="7">
    <source>
        <dbReference type="ARBA" id="ARBA00023306"/>
    </source>
</evidence>
<dbReference type="GO" id="GO:0051315">
    <property type="term" value="P:attachment of mitotic spindle microtubules to kinetochore"/>
    <property type="evidence" value="ECO:0007669"/>
    <property type="project" value="TreeGrafter"/>
</dbReference>
<proteinExistence type="inferred from homology"/>
<keyword evidence="8" id="KW-0175">Coiled coil</keyword>
<dbReference type="EMBL" id="BPQB01000037">
    <property type="protein sequence ID" value="GJE94153.1"/>
    <property type="molecule type" value="Genomic_DNA"/>
</dbReference>
<keyword evidence="4" id="KW-0132">Cell division</keyword>
<evidence type="ECO:0000256" key="2">
    <source>
        <dbReference type="ARBA" id="ARBA00008029"/>
    </source>
</evidence>
<evidence type="ECO:0000256" key="5">
    <source>
        <dbReference type="ARBA" id="ARBA00022776"/>
    </source>
</evidence>
<feature type="region of interest" description="Disordered" evidence="9">
    <location>
        <begin position="100"/>
        <end position="121"/>
    </location>
</feature>
<organism evidence="10 11">
    <name type="scientific">Phanerochaete sordida</name>
    <dbReference type="NCBI Taxonomy" id="48140"/>
    <lineage>
        <taxon>Eukaryota</taxon>
        <taxon>Fungi</taxon>
        <taxon>Dikarya</taxon>
        <taxon>Basidiomycota</taxon>
        <taxon>Agaricomycotina</taxon>
        <taxon>Agaricomycetes</taxon>
        <taxon>Polyporales</taxon>
        <taxon>Phanerochaetaceae</taxon>
        <taxon>Phanerochaete</taxon>
    </lineage>
</organism>
<protein>
    <recommendedName>
        <fullName evidence="3">Spindle assembly checkpoint component MAD1</fullName>
    </recommendedName>
</protein>
<evidence type="ECO:0000256" key="8">
    <source>
        <dbReference type="SAM" id="Coils"/>
    </source>
</evidence>
<keyword evidence="5" id="KW-0498">Mitosis</keyword>
<dbReference type="GO" id="GO:0005635">
    <property type="term" value="C:nuclear envelope"/>
    <property type="evidence" value="ECO:0007669"/>
    <property type="project" value="TreeGrafter"/>
</dbReference>
<accession>A0A9P3LGT1</accession>
<evidence type="ECO:0000256" key="3">
    <source>
        <dbReference type="ARBA" id="ARBA00022019"/>
    </source>
</evidence>
<sequence>MSSSRFTTPATSSSRLAASSLRSTTLKRDSLAAELERDPQLSTAKRKQRVQAFTSHAASATLERQLAAAQAAKAELETRLREKDTLVERLEADKRWLAEREKQEREEKERERAEREEEKRKADSDIRALRNSYVALREQNADLEDAHAALARSTTQTIATQRTEIATLQNQVEVLQQELSEYRKTADEQSHAYDDLHEQFEELSFAQANASHREVEDESWTVVREELHRQADHVRKIEAENAKMSSELTTLKQRHANIEVLKEQKRDLERKVRATEELREKVVKLEAELDAARKEREEWASMSAEPSKTPVSVTQSLTNLRLTYARLLEEHGSNVALLRQREAELKELQEDLEREQQTVQELRDELEVVKDKSARLEHRASLAERDVGFLKAMVASFTAEEASQDGIKVEEATQSRVEHLENLVADYRETISQMEKEIEDLGGDPSSLGGKRPRQELIDELEREKAAKAQAEQALREAEAENEKQLEQIDSLEQTLFELRGEIGAGRHLPPGVRVLSLRENPAQQWADLSQAAMDRLKGENEALLRRLKDLEESGVTSGAGQHEELVPRESWEVVNREKEELEQELKQKEKRLLRLKQVFAAKTDEFKEAIATILGVKLAFYPNGGVRVTSQFDLSAAFVFQPTKDNEGMRMQLVAQGDGGPEELPQMVRYWVEEQQCIPGFLASVTLECFEKHKRMVERQEAGM</sequence>
<dbReference type="AlphaFoldDB" id="A0A9P3LGT1"/>
<dbReference type="Pfam" id="PF05557">
    <property type="entry name" value="MAD"/>
    <property type="match status" value="1"/>
</dbReference>
<evidence type="ECO:0000313" key="10">
    <source>
        <dbReference type="EMBL" id="GJE94153.1"/>
    </source>
</evidence>
<gene>
    <name evidence="10" type="ORF">PsYK624_103210</name>
</gene>
<feature type="coiled-coil region" evidence="8">
    <location>
        <begin position="335"/>
        <end position="386"/>
    </location>
</feature>
<evidence type="ECO:0000256" key="4">
    <source>
        <dbReference type="ARBA" id="ARBA00022618"/>
    </source>
</evidence>
<feature type="region of interest" description="Disordered" evidence="9">
    <location>
        <begin position="1"/>
        <end position="53"/>
    </location>
</feature>
<evidence type="ECO:0000256" key="9">
    <source>
        <dbReference type="SAM" id="MobiDB-lite"/>
    </source>
</evidence>
<comment type="similarity">
    <text evidence="2">Belongs to the MAD1 family.</text>
</comment>
<feature type="coiled-coil region" evidence="8">
    <location>
        <begin position="234"/>
        <end position="302"/>
    </location>
</feature>
<evidence type="ECO:0000256" key="1">
    <source>
        <dbReference type="ARBA" id="ARBA00004123"/>
    </source>
</evidence>